<keyword evidence="1" id="KW-0378">Hydrolase</keyword>
<dbReference type="EMBL" id="LCCW01000005">
    <property type="protein sequence ID" value="KKS42989.1"/>
    <property type="molecule type" value="Genomic_DNA"/>
</dbReference>
<dbReference type="CDD" id="cd02883">
    <property type="entry name" value="NUDIX_Hydrolase"/>
    <property type="match status" value="1"/>
</dbReference>
<gene>
    <name evidence="3" type="ORF">UV02_C0005G0020</name>
</gene>
<protein>
    <recommendedName>
        <fullName evidence="2">Nudix hydrolase domain-containing protein</fullName>
    </recommendedName>
</protein>
<evidence type="ECO:0000259" key="2">
    <source>
        <dbReference type="PROSITE" id="PS51462"/>
    </source>
</evidence>
<evidence type="ECO:0000313" key="4">
    <source>
        <dbReference type="Proteomes" id="UP000034516"/>
    </source>
</evidence>
<dbReference type="Pfam" id="PF00293">
    <property type="entry name" value="NUDIX"/>
    <property type="match status" value="1"/>
</dbReference>
<name>A0A0G0Z2H8_9BACT</name>
<reference evidence="3 4" key="1">
    <citation type="journal article" date="2015" name="Nature">
        <title>rRNA introns, odd ribosomes, and small enigmatic genomes across a large radiation of phyla.</title>
        <authorList>
            <person name="Brown C.T."/>
            <person name="Hug L.A."/>
            <person name="Thomas B.C."/>
            <person name="Sharon I."/>
            <person name="Castelle C.J."/>
            <person name="Singh A."/>
            <person name="Wilkins M.J."/>
            <person name="Williams K.H."/>
            <person name="Banfield J.F."/>
        </authorList>
    </citation>
    <scope>NUCLEOTIDE SEQUENCE [LARGE SCALE GENOMIC DNA]</scope>
</reference>
<feature type="domain" description="Nudix hydrolase" evidence="2">
    <location>
        <begin position="6"/>
        <end position="161"/>
    </location>
</feature>
<dbReference type="SUPFAM" id="SSF55811">
    <property type="entry name" value="Nudix"/>
    <property type="match status" value="1"/>
</dbReference>
<dbReference type="PANTHER" id="PTHR43736:SF1">
    <property type="entry name" value="DIHYDRONEOPTERIN TRIPHOSPHATE DIPHOSPHATASE"/>
    <property type="match status" value="1"/>
</dbReference>
<dbReference type="AlphaFoldDB" id="A0A0G0Z2H8"/>
<dbReference type="PANTHER" id="PTHR43736">
    <property type="entry name" value="ADP-RIBOSE PYROPHOSPHATASE"/>
    <property type="match status" value="1"/>
</dbReference>
<comment type="caution">
    <text evidence="3">The sequence shown here is derived from an EMBL/GenBank/DDBJ whole genome shotgun (WGS) entry which is preliminary data.</text>
</comment>
<evidence type="ECO:0000256" key="1">
    <source>
        <dbReference type="ARBA" id="ARBA00022801"/>
    </source>
</evidence>
<dbReference type="Gene3D" id="3.90.79.10">
    <property type="entry name" value="Nucleoside Triphosphate Pyrophosphohydrolase"/>
    <property type="match status" value="1"/>
</dbReference>
<dbReference type="InterPro" id="IPR000086">
    <property type="entry name" value="NUDIX_hydrolase_dom"/>
</dbReference>
<dbReference type="InterPro" id="IPR020084">
    <property type="entry name" value="NUDIX_hydrolase_CS"/>
</dbReference>
<sequence>MKMNNKPVLIVSALLIKKTMNGEIKLFIQERWKPQTSPNYSGLWEIPAGGVDVYENIYTALKREVREECGLKIKRIIGDWHGKIEKSRKNDAVFAFRPFVCQQMLKTKGGLPWIGFVFVCEVGGKVKMNKKEARNPQWISTDELKNLLEKQPQKFFPLQLPVLKYFIEKFYEKI</sequence>
<dbReference type="Proteomes" id="UP000034516">
    <property type="component" value="Unassembled WGS sequence"/>
</dbReference>
<organism evidence="3 4">
    <name type="scientific">Candidatus Kuenenbacteria bacterium GW2011_GWA2_42_15</name>
    <dbReference type="NCBI Taxonomy" id="1618677"/>
    <lineage>
        <taxon>Bacteria</taxon>
        <taxon>Candidatus Kueneniibacteriota</taxon>
    </lineage>
</organism>
<dbReference type="GO" id="GO:0016787">
    <property type="term" value="F:hydrolase activity"/>
    <property type="evidence" value="ECO:0007669"/>
    <property type="project" value="UniProtKB-KW"/>
</dbReference>
<dbReference type="PROSITE" id="PS00893">
    <property type="entry name" value="NUDIX_BOX"/>
    <property type="match status" value="1"/>
</dbReference>
<evidence type="ECO:0000313" key="3">
    <source>
        <dbReference type="EMBL" id="KKS42989.1"/>
    </source>
</evidence>
<accession>A0A0G0Z2H8</accession>
<dbReference type="InterPro" id="IPR015797">
    <property type="entry name" value="NUDIX_hydrolase-like_dom_sf"/>
</dbReference>
<proteinExistence type="predicted"/>
<dbReference type="PROSITE" id="PS51462">
    <property type="entry name" value="NUDIX"/>
    <property type="match status" value="1"/>
</dbReference>